<sequence>MRVEEKWQAVKKQIEQASLKSNHPVTDVTVIAVTKYVTNERAQEAIDAGIIHLGENRPEGLLEKQQSIIGQAVWHYIGTMQTRKVKDVIDHVDYLHSLDRISLAKEIQKRAASPVNCFVQVNVSGEESKQGLFQENAISFIKEIAGYDKVRVVGLMTMAPNTKDQKVLRQCFKNLKALQVEIQNQHFEHAPCTELSMGMSNDFEIAIEEGATFIRVGTALVGE</sequence>
<dbReference type="PIRSF" id="PIRSF004848">
    <property type="entry name" value="YBL036c_PLPDEIII"/>
    <property type="match status" value="1"/>
</dbReference>
<keyword evidence="1 2" id="KW-0663">Pyridoxal phosphate</keyword>
<keyword evidence="7" id="KW-1185">Reference proteome</keyword>
<protein>
    <recommendedName>
        <fullName evidence="2">Pyridoxal phosphate homeostasis protein</fullName>
        <shortName evidence="2">PLP homeostasis protein</shortName>
    </recommendedName>
</protein>
<dbReference type="InterPro" id="IPR029066">
    <property type="entry name" value="PLP-binding_barrel"/>
</dbReference>
<evidence type="ECO:0000259" key="5">
    <source>
        <dbReference type="Pfam" id="PF01168"/>
    </source>
</evidence>
<dbReference type="GO" id="GO:0030170">
    <property type="term" value="F:pyridoxal phosphate binding"/>
    <property type="evidence" value="ECO:0007669"/>
    <property type="project" value="UniProtKB-UniRule"/>
</dbReference>
<dbReference type="EMBL" id="JXRP01000018">
    <property type="protein sequence ID" value="KIL44808.1"/>
    <property type="molecule type" value="Genomic_DNA"/>
</dbReference>
<dbReference type="PANTHER" id="PTHR10146">
    <property type="entry name" value="PROLINE SYNTHETASE CO-TRANSCRIBED BACTERIAL HOMOLOG PROTEIN"/>
    <property type="match status" value="1"/>
</dbReference>
<dbReference type="RefSeq" id="WP_041088918.1">
    <property type="nucleotide sequence ID" value="NZ_JXRP01000018.1"/>
</dbReference>
<dbReference type="AlphaFoldDB" id="A0A0C2VLC8"/>
<proteinExistence type="inferred from homology"/>
<evidence type="ECO:0000256" key="1">
    <source>
        <dbReference type="ARBA" id="ARBA00022898"/>
    </source>
</evidence>
<dbReference type="InterPro" id="IPR011078">
    <property type="entry name" value="PyrdxlP_homeostasis"/>
</dbReference>
<dbReference type="PATRIC" id="fig|889306.3.peg.2365"/>
<evidence type="ECO:0000256" key="4">
    <source>
        <dbReference type="RuleBase" id="RU004514"/>
    </source>
</evidence>
<feature type="domain" description="Alanine racemase N-terminal" evidence="5">
    <location>
        <begin position="24"/>
        <end position="222"/>
    </location>
</feature>
<evidence type="ECO:0000256" key="3">
    <source>
        <dbReference type="PIRSR" id="PIRSR004848-1"/>
    </source>
</evidence>
<evidence type="ECO:0000313" key="7">
    <source>
        <dbReference type="Proteomes" id="UP000031938"/>
    </source>
</evidence>
<comment type="function">
    <text evidence="2">Pyridoxal 5'-phosphate (PLP)-binding protein, which is involved in PLP homeostasis.</text>
</comment>
<dbReference type="NCBIfam" id="TIGR00044">
    <property type="entry name" value="YggS family pyridoxal phosphate-dependent enzyme"/>
    <property type="match status" value="1"/>
</dbReference>
<name>A0A0C2VLC8_9BACL</name>
<dbReference type="Gene3D" id="3.20.20.10">
    <property type="entry name" value="Alanine racemase"/>
    <property type="match status" value="1"/>
</dbReference>
<dbReference type="Pfam" id="PF01168">
    <property type="entry name" value="Ala_racemase_N"/>
    <property type="match status" value="1"/>
</dbReference>
<evidence type="ECO:0000313" key="6">
    <source>
        <dbReference type="EMBL" id="KIL44808.1"/>
    </source>
</evidence>
<dbReference type="OrthoDB" id="9804072at2"/>
<feature type="modified residue" description="N6-(pyridoxal phosphate)lysine" evidence="2 3">
    <location>
        <position position="35"/>
    </location>
</feature>
<dbReference type="Proteomes" id="UP000031938">
    <property type="component" value="Unassembled WGS sequence"/>
</dbReference>
<comment type="similarity">
    <text evidence="2 4">Belongs to the pyridoxal phosphate-binding protein YggS/PROSC family.</text>
</comment>
<accession>A0A0C2VLC8</accession>
<dbReference type="InterPro" id="IPR001608">
    <property type="entry name" value="Ala_racemase_N"/>
</dbReference>
<dbReference type="CDD" id="cd00635">
    <property type="entry name" value="PLPDE_III_YBL036c_like"/>
    <property type="match status" value="1"/>
</dbReference>
<evidence type="ECO:0000256" key="2">
    <source>
        <dbReference type="HAMAP-Rule" id="MF_02087"/>
    </source>
</evidence>
<dbReference type="STRING" id="889306.KP78_23520"/>
<comment type="cofactor">
    <cofactor evidence="3">
        <name>pyridoxal 5'-phosphate</name>
        <dbReference type="ChEBI" id="CHEBI:597326"/>
    </cofactor>
</comment>
<comment type="caution">
    <text evidence="6">The sequence shown here is derived from an EMBL/GenBank/DDBJ whole genome shotgun (WGS) entry which is preliminary data.</text>
</comment>
<dbReference type="PANTHER" id="PTHR10146:SF14">
    <property type="entry name" value="PYRIDOXAL PHOSPHATE HOMEOSTASIS PROTEIN"/>
    <property type="match status" value="1"/>
</dbReference>
<reference evidence="6 7" key="1">
    <citation type="submission" date="2015-01" db="EMBL/GenBank/DDBJ databases">
        <title>Genome sequencing of Jeotgalibacillus soli.</title>
        <authorList>
            <person name="Goh K.M."/>
            <person name="Chan K.-G."/>
            <person name="Yaakop A.S."/>
            <person name="Ee R."/>
            <person name="Gan H.M."/>
            <person name="Chan C.S."/>
        </authorList>
    </citation>
    <scope>NUCLEOTIDE SEQUENCE [LARGE SCALE GENOMIC DNA]</scope>
    <source>
        <strain evidence="6 7">P9</strain>
    </source>
</reference>
<dbReference type="SUPFAM" id="SSF51419">
    <property type="entry name" value="PLP-binding barrel"/>
    <property type="match status" value="1"/>
</dbReference>
<dbReference type="HAMAP" id="MF_02087">
    <property type="entry name" value="PLP_homeostasis"/>
    <property type="match status" value="1"/>
</dbReference>
<dbReference type="FunFam" id="3.20.20.10:FF:000011">
    <property type="entry name" value="Pyridoxal phosphate homeostasis protein"/>
    <property type="match status" value="1"/>
</dbReference>
<gene>
    <name evidence="6" type="ORF">KP78_23520</name>
</gene>
<organism evidence="6 7">
    <name type="scientific">Jeotgalibacillus soli</name>
    <dbReference type="NCBI Taxonomy" id="889306"/>
    <lineage>
        <taxon>Bacteria</taxon>
        <taxon>Bacillati</taxon>
        <taxon>Bacillota</taxon>
        <taxon>Bacilli</taxon>
        <taxon>Bacillales</taxon>
        <taxon>Caryophanaceae</taxon>
        <taxon>Jeotgalibacillus</taxon>
    </lineage>
</organism>